<dbReference type="EMBL" id="CP093255">
    <property type="protein sequence ID" value="UNH39842.1"/>
    <property type="molecule type" value="Genomic_DNA"/>
</dbReference>
<name>A0ACD3Y9L2_9GAMM</name>
<reference evidence="1" key="1">
    <citation type="submission" date="2022-03" db="EMBL/GenBank/DDBJ databases">
        <title>ESBL-producing Moellerella wisconsensis and Escherichia marmotae isolated from wild game meat.</title>
        <authorList>
            <person name="Biggel M."/>
        </authorList>
    </citation>
    <scope>NUCLEOTIDE SEQUENCE</scope>
    <source>
        <strain evidence="1">W1</strain>
    </source>
</reference>
<gene>
    <name evidence="1" type="ORF">MNY70_05180</name>
</gene>
<evidence type="ECO:0000313" key="2">
    <source>
        <dbReference type="Proteomes" id="UP000829420"/>
    </source>
</evidence>
<organism evidence="1 2">
    <name type="scientific">Moellerella wisconsensis</name>
    <dbReference type="NCBI Taxonomy" id="158849"/>
    <lineage>
        <taxon>Bacteria</taxon>
        <taxon>Pseudomonadati</taxon>
        <taxon>Pseudomonadota</taxon>
        <taxon>Gammaproteobacteria</taxon>
        <taxon>Enterobacterales</taxon>
        <taxon>Morganellaceae</taxon>
        <taxon>Moellerella</taxon>
    </lineage>
</organism>
<accession>A0ACD3Y9L2</accession>
<sequence>MTSKNITIKINNNSETIKDYSFTAGFNGIGAKGQPLHIEAQKNVNYLLINNDTQYAPENIATKRIGDNLYIAFEGADIDAPDLIIDNYFAVDGEIDSAVNQTNLIIGQHENGKYYPYVPESTLENDAISQLAENHQAGQAIGGVELPPVWAFNPWWLAALLPLAAGGIALSKNGGSKKESIVQNPPDAQDDGASTQENTPVAIDILNNDSDKDGDLDPTSVTVVTPPSQGKVVIDPITGKATYTPNPGAHGEDTFTYTVKDKAGNISEPATVTVHISANPDAQDDGASTQENTPVAIDILNNDSDKDGDLDPTSVTIVKSPAQGTVAIDPISGKATYTPNPGAHGEDTFTYTVKDTAGNISEPATVTVHISANPDAQDDGASTQENTPVAIDVLGNDSDKDGDLDPTSVTIVKSPAQGTVAIDPISGKATYTPNPGAHGEDTFTYTVKDKAGNISEPAIVTVHISANPDAQDDGASTQENTPVAIDILGNDSDKDGDLDPTSVTIVKSPAQGTVAIDPISGKATYTPNPGAHGEDTFTYTVKDKAGNISEPATVTVHISANPNAQDDGASTQENTPVAIDILNNDSDKDGDLDPTSVTVVTPPSQGKVVIDPITGKATYTPNPGAHGEDTFTYTVKDKAGNISEPATVTVHISANPDAQDDGASTQENTPVAIDILNNDSDKDGDLDPTSVTIVKSPAQGTVAIDPISGKATYTPNPGAHGEDTFTYTVKDTAGNISEPATVTVHISANPDAQDDGASTQENTPVAIDVLGNDSDKDGDLDPTSVTIVKSPAQGTVAIDPISGKATYTPNPGAHGEDTFTYTVKDKAGNISEPAIVTVHISANPDAQDDGASTQENTPVAIDILGNDSDKDGDLDPTSVTIVKSPAQGTVAIDPISGKATYTPNPGAHGEDTFTYTVKDKAGNISEPATVTVHISANPDAQDDGASTQENTPVAIDILNNDSDKDGDLDPTSVTIVKSPAQGTVAIDPISGKATYTPNPGAHGEDTFTYTVKDTAGNISEPATVTVHISANPDAQDDGASTQENTPVAIDVLGNDSDKDGDLDPTSVTIVKSPAQGTVAIDPISGKATYTPNPGAHGEDTFTYTVKDKAGNISEPAIVTVHISANPDAQDDGASTQENTPVAIDILGNDSDKDGDLDPTSVTIVKSPAQGTVAIDPISGKATYTPNPGAHGEDTFTYTVKDKAGNISEPATVTVHISANPNAQDDGASTQENTPVAIDILNNDSDKDGDLDPTSVTVVTPPSQGKVVIDPITGKATYTPNPGAHGEDTFTYTVKDKAGNISEPATVTVHISANPDAQDDGASTQENTPVAIDILNNDSDKDGDLDPTSVTIVKSPAQGTVAIDPISGKATYTPNPGAHGEDTFTYTVKDTAGNISEPATVTVHISANPDAQDDGASTQENTPVAIDVLGNDSDKDGDLDPTSVTIVKSPAQGTVAIDPISGKATYTPNPGAHGEDTFTYTVKDKAGNISEPAIVTVHISANPDAQDDGASTQENTPVAIDILGNDSDKDGDLDPTSVTIVKSPAQGTVAIDPISGKATYTPNPGAHGEDTFTYTVKDKAGNISEPATVTVHISANPDAQDDGASTQENTPVAIDILNNDSDKDGDLDPTSVTIVKSPAQGTVAIDPISGKATYTPNPGAHGEDTFTYTVKDTAGNISEPATVTVHISANPDAQDDGASTQENTPVAIDVLGNDSDKDGDLDPTSVTIVKSPAQGTVAIDPISGKATYTPNPGAHGEDTFTYTVKDKAGNISEPAIVTVHISANPDAQDDGASTQENTPVAIDILGNDSDKDGDLDPTSVTIVKSPAQGTVAIDPISGKATYTPNPGAHGEDTFTYTVKDKAGNISEPATVTVHISANPNAQDDGASTQENTPVAIDILNNDSDKDGDLDPTSVTVVTPPSQGKVVIDPITGKATYTPNPGAHGEDTFTYTVKDKAGNISEPATVTVHISANPDAQDDGASTQENTPVAIDILNNDSDKDGDLDPTSVTIVKSPAQGTVAIDPISGKATYTPNPGAHGEDTFTYTVKDTAGNISEPATVTVHISANPDAQDDGASTQENTPVAIDVLGNDSDKDGDLDPTSVTIVKSPAQGTVAIDPISGKATYTPNPGAHGEDTFTYTVKDKAGNISEPAIVTVHISANPDAQDDGASTQENTPVAIDILGNDSDKDGDLDPTSVTIVKSPAQGTVAIDPISGKATYTPNPGAHGEDTFTYTVKDKAGNISEPATVTVHISANPDAQDDGASTQENTPVAIDILNNDSDKDGDLDPTSVTVVTPPSQGKVVIDPITGKATYTPNPGAHGEDTFTYTVKDTAGNISEPATVTVHISANPDAQDDGASTQENTPVAIDILNNDSDKDGDLDPTSVTVVTPPSQGKVVIDPITGKATYTPNKGAHGEDTFTYTVKDTAGNISEPATVTVHISANPDAQDDGASTQENTPVAIDVLGNDSDKDGDLDPTSVTVVTPPSQGKVVIDPITGKATYTPNPGAHGEDTFTYTVKDKAGNISQPATVTVHISANPDAQDDGASTQENTPVAIDVLGNDSDKDGDLDPTSVTVVTPPSQGKVVIDPITGKATYTPNPGAHGEDTFTYTVKDKAGNISQPATVTVHISANPDAQDDGASTQENTPVAIDILNNDSDKDGDLDPTSVTIVKSPAQGTVAIDPITGKATYTPNPGAHGEDTFTYTVKDKAGNISEPATVTVHISANPNAQDDGASTQENTPVAIDILNNDSDKDGDLDPTSVTIVKSPAQGTVAIDPISGKATYTPNPGAHGEDTFTYTVKDTAGNISEPATVTVHISANPDAQDDGASTQENTPVAIDILNNDSDKDGDLDPTSVTVVTPPSQGKVVIDPITGKATYTPNPGAHGEDTFTYTVKDTAGNISEPATVTVHISANPDAQDDGASTQENTPVAIDVLGNDSDKDGDLDPTSVTVVTPPSQGKVVIDPITGKATYTPNPGAYGEDTFTYTVKDKAGNISEPATVTVHISANPDAQDDGASTQENTPVAIDILNNDSDKDGDLDPTSVTVVTPPSQGKVVIDPISGKATYTPNPGAHGEDTFTYTVKDKAGNISQPATVTVEISQTQISKVTVSESGLPDGSHTNTADTRADGEFIISNPDNKPVAELNIQLVKPENKLTSHGKDIIWEESPQELVGKTENGDTVVTIKLTESTANSGEISIKYQVELHDAIDHEKSTDEVRIDFSVQSETDVVKGEISIKDDAPLSEDISATVETGIENTFYANIIISLDFSSSMYASDSGIVENGVQITRYDAALDAMQSLLDNYQTRLESADSGDVRVSLNGFAKSAVALGGSSDHPADQPFWCTLTEAKAIIEGLRDGTLQPDWNDIGVDTNYDAALQQIVSIYNQDAFENRAPVTQNGVDNTFYFISDGIPNENNEGDYYSEYNGLGIQAESSSHYIPGASNVDIGEDKWKEFLEQNNIRAIAIGIGPDMDVDGKTYLKPIAYDGVKRLDNDGSDLIVLTDMSKLSDTLEQYIPNDRSVKSNFAQDEDGNNLISFGADGMGSTSIEVDGVTYTYNVQDHQFTLSHESDSANKWADLGQGLLHVNTNAGGELFISLGEKSYGEFTYKPGFKRPSDITEDKFTLILADKEGDTVQSLITIDLKNVKPLEAETVKFIADYNDINLLSTEPVMNFSRENDAREFDDSSYSYNNQSMFSQLDMLQVEQNSVI</sequence>
<keyword evidence="2" id="KW-1185">Reference proteome</keyword>
<proteinExistence type="predicted"/>
<dbReference type="Proteomes" id="UP000829420">
    <property type="component" value="Chromosome"/>
</dbReference>
<evidence type="ECO:0000313" key="1">
    <source>
        <dbReference type="EMBL" id="UNH39842.1"/>
    </source>
</evidence>
<protein>
    <submittedName>
        <fullName evidence="1">Ig-like domain-containing protein</fullName>
    </submittedName>
</protein>